<dbReference type="Pfam" id="PF00710">
    <property type="entry name" value="Asparaginase"/>
    <property type="match status" value="1"/>
</dbReference>
<dbReference type="EMBL" id="BTFZ01000013">
    <property type="protein sequence ID" value="GMM37884.1"/>
    <property type="molecule type" value="Genomic_DNA"/>
</dbReference>
<feature type="active site" description="O-isoaspartyl threonine intermediate" evidence="1">
    <location>
        <position position="42"/>
    </location>
</feature>
<evidence type="ECO:0000313" key="5">
    <source>
        <dbReference type="Proteomes" id="UP001360560"/>
    </source>
</evidence>
<gene>
    <name evidence="4" type="ORF">DASC09_052090</name>
</gene>
<comment type="caution">
    <text evidence="4">The sequence shown here is derived from an EMBL/GenBank/DDBJ whole genome shotgun (WGS) entry which is preliminary data.</text>
</comment>
<dbReference type="InterPro" id="IPR036152">
    <property type="entry name" value="Asp/glu_Ase-like_sf"/>
</dbReference>
<dbReference type="InterPro" id="IPR006034">
    <property type="entry name" value="Asparaginase/glutaminase-like"/>
</dbReference>
<name>A0AAV5QT26_9ASCO</name>
<dbReference type="SUPFAM" id="SSF53774">
    <property type="entry name" value="Glutaminase/Asparaginase"/>
    <property type="match status" value="1"/>
</dbReference>
<evidence type="ECO:0000259" key="3">
    <source>
        <dbReference type="Pfam" id="PF00710"/>
    </source>
</evidence>
<feature type="domain" description="L-asparaginase N-terminal" evidence="3">
    <location>
        <begin position="33"/>
        <end position="103"/>
    </location>
</feature>
<protein>
    <recommendedName>
        <fullName evidence="3">L-asparaginase N-terminal domain-containing protein</fullName>
    </recommendedName>
</protein>
<dbReference type="Proteomes" id="UP001360560">
    <property type="component" value="Unassembled WGS sequence"/>
</dbReference>
<dbReference type="PROSITE" id="PS51732">
    <property type="entry name" value="ASN_GLN_ASE_3"/>
    <property type="match status" value="1"/>
</dbReference>
<proteinExistence type="predicted"/>
<reference evidence="4 5" key="1">
    <citation type="journal article" date="2023" name="Elife">
        <title>Identification of key yeast species and microbe-microbe interactions impacting larval growth of Drosophila in the wild.</title>
        <authorList>
            <person name="Mure A."/>
            <person name="Sugiura Y."/>
            <person name="Maeda R."/>
            <person name="Honda K."/>
            <person name="Sakurai N."/>
            <person name="Takahashi Y."/>
            <person name="Watada M."/>
            <person name="Katoh T."/>
            <person name="Gotoh A."/>
            <person name="Gotoh Y."/>
            <person name="Taniguchi I."/>
            <person name="Nakamura K."/>
            <person name="Hayashi T."/>
            <person name="Katayama T."/>
            <person name="Uemura T."/>
            <person name="Hattori Y."/>
        </authorList>
    </citation>
    <scope>NUCLEOTIDE SEQUENCE [LARGE SCALE GENOMIC DNA]</scope>
    <source>
        <strain evidence="4 5">SC-9</strain>
    </source>
</reference>
<dbReference type="GO" id="GO:0004067">
    <property type="term" value="F:asparaginase activity"/>
    <property type="evidence" value="ECO:0007669"/>
    <property type="project" value="UniProtKB-UniRule"/>
</dbReference>
<dbReference type="InterPro" id="IPR037152">
    <property type="entry name" value="L-asparaginase_N_sf"/>
</dbReference>
<organism evidence="4 5">
    <name type="scientific">Saccharomycopsis crataegensis</name>
    <dbReference type="NCBI Taxonomy" id="43959"/>
    <lineage>
        <taxon>Eukaryota</taxon>
        <taxon>Fungi</taxon>
        <taxon>Dikarya</taxon>
        <taxon>Ascomycota</taxon>
        <taxon>Saccharomycotina</taxon>
        <taxon>Saccharomycetes</taxon>
        <taxon>Saccharomycopsidaceae</taxon>
        <taxon>Saccharomycopsis</taxon>
    </lineage>
</organism>
<dbReference type="Gene3D" id="3.40.50.1170">
    <property type="entry name" value="L-asparaginase, N-terminal domain"/>
    <property type="match status" value="1"/>
</dbReference>
<sequence>MFAKAILLSSLSMQSFALPILQERDTTNVTLPKVKIMGTGNTIASKGSSSTTTAGYSVGLTVEDLIATVPDIDTIANLEYVKISNVGSNSLNYTHLIPLHHNIS</sequence>
<evidence type="ECO:0000256" key="2">
    <source>
        <dbReference type="SAM" id="SignalP"/>
    </source>
</evidence>
<dbReference type="PIRSF" id="PIRSF001220">
    <property type="entry name" value="L-ASNase_gatD"/>
    <property type="match status" value="1"/>
</dbReference>
<dbReference type="PIRSF" id="PIRSF500176">
    <property type="entry name" value="L_ASNase"/>
    <property type="match status" value="1"/>
</dbReference>
<accession>A0AAV5QT26</accession>
<dbReference type="GeneID" id="90075859"/>
<keyword evidence="5" id="KW-1185">Reference proteome</keyword>
<keyword evidence="2" id="KW-0732">Signal</keyword>
<feature type="signal peptide" evidence="2">
    <location>
        <begin position="1"/>
        <end position="17"/>
    </location>
</feature>
<feature type="chain" id="PRO_5043741881" description="L-asparaginase N-terminal domain-containing protein" evidence="2">
    <location>
        <begin position="18"/>
        <end position="104"/>
    </location>
</feature>
<dbReference type="RefSeq" id="XP_064854880.1">
    <property type="nucleotide sequence ID" value="XM_064998808.1"/>
</dbReference>
<evidence type="ECO:0000313" key="4">
    <source>
        <dbReference type="EMBL" id="GMM37884.1"/>
    </source>
</evidence>
<dbReference type="InterPro" id="IPR027474">
    <property type="entry name" value="L-asparaginase_N"/>
</dbReference>
<dbReference type="AlphaFoldDB" id="A0AAV5QT26"/>
<evidence type="ECO:0000256" key="1">
    <source>
        <dbReference type="PIRSR" id="PIRSR001220-1"/>
    </source>
</evidence>